<dbReference type="InterPro" id="IPR013766">
    <property type="entry name" value="Thioredoxin_domain"/>
</dbReference>
<keyword evidence="15" id="KW-1185">Reference proteome</keyword>
<dbReference type="PROSITE" id="PS51352">
    <property type="entry name" value="THIOREDOXIN_2"/>
    <property type="match status" value="1"/>
</dbReference>
<keyword evidence="4 14" id="KW-0575">Peroxidase</keyword>
<keyword evidence="6 14" id="KW-0560">Oxidoreductase</keyword>
<keyword evidence="7" id="KW-1015">Disulfide bond</keyword>
<dbReference type="GO" id="GO:0140824">
    <property type="term" value="F:thioredoxin-dependent peroxiredoxin activity"/>
    <property type="evidence" value="ECO:0007669"/>
    <property type="project" value="UniProtKB-EC"/>
</dbReference>
<gene>
    <name evidence="14" type="primary">bcp</name>
    <name evidence="14" type="ORF">ACFSKU_19455</name>
</gene>
<dbReference type="InterPro" id="IPR050924">
    <property type="entry name" value="Peroxiredoxin_BCP/PrxQ"/>
</dbReference>
<name>A0ABW4X4P9_9BACT</name>
<evidence type="ECO:0000256" key="12">
    <source>
        <dbReference type="ARBA" id="ARBA00049091"/>
    </source>
</evidence>
<dbReference type="Proteomes" id="UP001597369">
    <property type="component" value="Unassembled WGS sequence"/>
</dbReference>
<dbReference type="PANTHER" id="PTHR42801">
    <property type="entry name" value="THIOREDOXIN-DEPENDENT PEROXIDE REDUCTASE"/>
    <property type="match status" value="1"/>
</dbReference>
<evidence type="ECO:0000256" key="11">
    <source>
        <dbReference type="ARBA" id="ARBA00042639"/>
    </source>
</evidence>
<comment type="subunit">
    <text evidence="2">Monomer.</text>
</comment>
<proteinExistence type="inferred from homology"/>
<evidence type="ECO:0000256" key="9">
    <source>
        <dbReference type="ARBA" id="ARBA00032824"/>
    </source>
</evidence>
<dbReference type="InterPro" id="IPR000866">
    <property type="entry name" value="AhpC/TSA"/>
</dbReference>
<dbReference type="SUPFAM" id="SSF52833">
    <property type="entry name" value="Thioredoxin-like"/>
    <property type="match status" value="1"/>
</dbReference>
<dbReference type="EMBL" id="JBHUHV010000058">
    <property type="protein sequence ID" value="MFD2069072.1"/>
    <property type="molecule type" value="Genomic_DNA"/>
</dbReference>
<dbReference type="InterPro" id="IPR036249">
    <property type="entry name" value="Thioredoxin-like_sf"/>
</dbReference>
<dbReference type="InterPro" id="IPR024706">
    <property type="entry name" value="Peroxiredoxin_AhpC-typ"/>
</dbReference>
<dbReference type="RefSeq" id="WP_229957407.1">
    <property type="nucleotide sequence ID" value="NZ_JAJJWI010000001.1"/>
</dbReference>
<dbReference type="PANTHER" id="PTHR42801:SF4">
    <property type="entry name" value="AHPC_TSA FAMILY PROTEIN"/>
    <property type="match status" value="1"/>
</dbReference>
<comment type="caution">
    <text evidence="14">The sequence shown here is derived from an EMBL/GenBank/DDBJ whole genome shotgun (WGS) entry which is preliminary data.</text>
</comment>
<dbReference type="Pfam" id="PF00578">
    <property type="entry name" value="AhpC-TSA"/>
    <property type="match status" value="1"/>
</dbReference>
<accession>A0ABW4X4P9</accession>
<feature type="domain" description="Thioredoxin" evidence="13">
    <location>
        <begin position="3"/>
        <end position="150"/>
    </location>
</feature>
<comment type="similarity">
    <text evidence="10">Belongs to the peroxiredoxin family. BCP/PrxQ subfamily.</text>
</comment>
<keyword evidence="5" id="KW-0049">Antioxidant</keyword>
<evidence type="ECO:0000256" key="4">
    <source>
        <dbReference type="ARBA" id="ARBA00022559"/>
    </source>
</evidence>
<organism evidence="14 15">
    <name type="scientific">Pontibacter silvestris</name>
    <dbReference type="NCBI Taxonomy" id="2305183"/>
    <lineage>
        <taxon>Bacteria</taxon>
        <taxon>Pseudomonadati</taxon>
        <taxon>Bacteroidota</taxon>
        <taxon>Cytophagia</taxon>
        <taxon>Cytophagales</taxon>
        <taxon>Hymenobacteraceae</taxon>
        <taxon>Pontibacter</taxon>
    </lineage>
</organism>
<dbReference type="NCBIfam" id="NF006960">
    <property type="entry name" value="PRK09437.1"/>
    <property type="match status" value="1"/>
</dbReference>
<protein>
    <recommendedName>
        <fullName evidence="3">thioredoxin-dependent peroxiredoxin</fullName>
        <ecNumber evidence="3">1.11.1.24</ecNumber>
    </recommendedName>
    <alternativeName>
        <fullName evidence="9">Thioredoxin peroxidase</fullName>
    </alternativeName>
    <alternativeName>
        <fullName evidence="11">Thioredoxin-dependent peroxiredoxin Bcp</fullName>
    </alternativeName>
</protein>
<dbReference type="Gene3D" id="3.40.30.10">
    <property type="entry name" value="Glutaredoxin"/>
    <property type="match status" value="1"/>
</dbReference>
<evidence type="ECO:0000256" key="8">
    <source>
        <dbReference type="ARBA" id="ARBA00023284"/>
    </source>
</evidence>
<evidence type="ECO:0000256" key="5">
    <source>
        <dbReference type="ARBA" id="ARBA00022862"/>
    </source>
</evidence>
<evidence type="ECO:0000256" key="3">
    <source>
        <dbReference type="ARBA" id="ARBA00013017"/>
    </source>
</evidence>
<evidence type="ECO:0000256" key="1">
    <source>
        <dbReference type="ARBA" id="ARBA00003330"/>
    </source>
</evidence>
<dbReference type="CDD" id="cd03017">
    <property type="entry name" value="PRX_BCP"/>
    <property type="match status" value="1"/>
</dbReference>
<evidence type="ECO:0000313" key="15">
    <source>
        <dbReference type="Proteomes" id="UP001597369"/>
    </source>
</evidence>
<comment type="function">
    <text evidence="1">Thiol-specific peroxidase that catalyzes the reduction of hydrogen peroxide and organic hydroperoxides to water and alcohols, respectively. Plays a role in cell protection against oxidative stress by detoxifying peroxides and as sensor of hydrogen peroxide-mediated signaling events.</text>
</comment>
<dbReference type="PIRSF" id="PIRSF000239">
    <property type="entry name" value="AHPC"/>
    <property type="match status" value="1"/>
</dbReference>
<reference evidence="15" key="1">
    <citation type="journal article" date="2019" name="Int. J. Syst. Evol. Microbiol.">
        <title>The Global Catalogue of Microorganisms (GCM) 10K type strain sequencing project: providing services to taxonomists for standard genome sequencing and annotation.</title>
        <authorList>
            <consortium name="The Broad Institute Genomics Platform"/>
            <consortium name="The Broad Institute Genome Sequencing Center for Infectious Disease"/>
            <person name="Wu L."/>
            <person name="Ma J."/>
        </authorList>
    </citation>
    <scope>NUCLEOTIDE SEQUENCE [LARGE SCALE GENOMIC DNA]</scope>
    <source>
        <strain evidence="15">JCM 16545</strain>
    </source>
</reference>
<comment type="catalytic activity">
    <reaction evidence="12">
        <text>a hydroperoxide + [thioredoxin]-dithiol = an alcohol + [thioredoxin]-disulfide + H2O</text>
        <dbReference type="Rhea" id="RHEA:62620"/>
        <dbReference type="Rhea" id="RHEA-COMP:10698"/>
        <dbReference type="Rhea" id="RHEA-COMP:10700"/>
        <dbReference type="ChEBI" id="CHEBI:15377"/>
        <dbReference type="ChEBI" id="CHEBI:29950"/>
        <dbReference type="ChEBI" id="CHEBI:30879"/>
        <dbReference type="ChEBI" id="CHEBI:35924"/>
        <dbReference type="ChEBI" id="CHEBI:50058"/>
        <dbReference type="EC" id="1.11.1.24"/>
    </reaction>
</comment>
<dbReference type="EC" id="1.11.1.24" evidence="3"/>
<evidence type="ECO:0000256" key="7">
    <source>
        <dbReference type="ARBA" id="ARBA00023157"/>
    </source>
</evidence>
<evidence type="ECO:0000256" key="10">
    <source>
        <dbReference type="ARBA" id="ARBA00038489"/>
    </source>
</evidence>
<evidence type="ECO:0000313" key="14">
    <source>
        <dbReference type="EMBL" id="MFD2069072.1"/>
    </source>
</evidence>
<sequence>MELKIGDQAPDFESKDQNSNIIKLSDYRGKKVILYFYPKDNTSGCTAQACNLRDNYSDIKQEGYEVIGVSTDDEKSHQKFISKYELPFTLVADTDKKIVEQYGVWQEKSMYGRKYMGTMRYTFVIDENGVIQDIITKVKTKEHAVQILGK</sequence>
<keyword evidence="8" id="KW-0676">Redox-active center</keyword>
<evidence type="ECO:0000256" key="6">
    <source>
        <dbReference type="ARBA" id="ARBA00023002"/>
    </source>
</evidence>
<evidence type="ECO:0000256" key="2">
    <source>
        <dbReference type="ARBA" id="ARBA00011245"/>
    </source>
</evidence>
<evidence type="ECO:0000259" key="13">
    <source>
        <dbReference type="PROSITE" id="PS51352"/>
    </source>
</evidence>